<evidence type="ECO:0000313" key="3">
    <source>
        <dbReference type="EMBL" id="KJZ49254.1"/>
    </source>
</evidence>
<sequence>MKQGQVLLLALLIMFLTGCTTTPPKDQGNLCSIFREYPDWYEDSLQMQSEYGTPLHVAMAIMKQESSYVADALPPRDYLLWVIPWGRVSSAYGYAQAQDPVWGEYRDNTGNGGSRDSFDDAIMFIGWYTTGTQRQLGISKWDTYNQYLAYHEGRGGFSRNTYRSKPWLMQVAQKVQKQSEVYSAQLKQCRQELEDDRSGWF</sequence>
<keyword evidence="1" id="KW-0732">Signal</keyword>
<feature type="signal peptide" evidence="1">
    <location>
        <begin position="1"/>
        <end position="22"/>
    </location>
</feature>
<dbReference type="InterPro" id="IPR045795">
    <property type="entry name" value="SLT_4"/>
</dbReference>
<accession>A0A0F4TYT9</accession>
<proteinExistence type="predicted"/>
<evidence type="ECO:0000256" key="1">
    <source>
        <dbReference type="SAM" id="SignalP"/>
    </source>
</evidence>
<dbReference type="Proteomes" id="UP000033588">
    <property type="component" value="Unassembled WGS sequence"/>
</dbReference>
<dbReference type="PROSITE" id="PS51257">
    <property type="entry name" value="PROKAR_LIPOPROTEIN"/>
    <property type="match status" value="1"/>
</dbReference>
<dbReference type="OrthoDB" id="9789144at2"/>
<dbReference type="AlphaFoldDB" id="A0A0F4TYT9"/>
<name>A0A0F4TYT9_PSEFL</name>
<gene>
    <name evidence="3" type="ORF">VC35_05860</name>
</gene>
<dbReference type="Gene3D" id="1.10.530.10">
    <property type="match status" value="1"/>
</dbReference>
<dbReference type="RefSeq" id="WP_046038422.1">
    <property type="nucleotide sequence ID" value="NZ_LACC01000009.1"/>
</dbReference>
<dbReference type="Pfam" id="PF19489">
    <property type="entry name" value="SLT_4"/>
    <property type="match status" value="1"/>
</dbReference>
<reference evidence="3 4" key="1">
    <citation type="submission" date="2015-03" db="EMBL/GenBank/DDBJ databases">
        <title>Comparative genomics of Pseudomonas insights into diversity of traits involved in vanlence and defense.</title>
        <authorList>
            <person name="Qin Y."/>
        </authorList>
    </citation>
    <scope>NUCLEOTIDE SEQUENCE [LARGE SCALE GENOMIC DNA]</scope>
    <source>
        <strain evidence="3 4">C8</strain>
    </source>
</reference>
<protein>
    <recommendedName>
        <fullName evidence="2">Transglycosylase SLT domain-containing protein</fullName>
    </recommendedName>
</protein>
<evidence type="ECO:0000313" key="4">
    <source>
        <dbReference type="Proteomes" id="UP000033588"/>
    </source>
</evidence>
<dbReference type="PATRIC" id="fig|294.132.peg.5764"/>
<feature type="domain" description="Transglycosylase SLT" evidence="2">
    <location>
        <begin position="8"/>
        <end position="189"/>
    </location>
</feature>
<organism evidence="3 4">
    <name type="scientific">Pseudomonas fluorescens</name>
    <dbReference type="NCBI Taxonomy" id="294"/>
    <lineage>
        <taxon>Bacteria</taxon>
        <taxon>Pseudomonadati</taxon>
        <taxon>Pseudomonadota</taxon>
        <taxon>Gammaproteobacteria</taxon>
        <taxon>Pseudomonadales</taxon>
        <taxon>Pseudomonadaceae</taxon>
        <taxon>Pseudomonas</taxon>
    </lineage>
</organism>
<dbReference type="EMBL" id="LACC01000009">
    <property type="protein sequence ID" value="KJZ49254.1"/>
    <property type="molecule type" value="Genomic_DNA"/>
</dbReference>
<dbReference type="SUPFAM" id="SSF53955">
    <property type="entry name" value="Lysozyme-like"/>
    <property type="match status" value="1"/>
</dbReference>
<dbReference type="InterPro" id="IPR023346">
    <property type="entry name" value="Lysozyme-like_dom_sf"/>
</dbReference>
<feature type="chain" id="PRO_5002479722" description="Transglycosylase SLT domain-containing protein" evidence="1">
    <location>
        <begin position="23"/>
        <end position="201"/>
    </location>
</feature>
<comment type="caution">
    <text evidence="3">The sequence shown here is derived from an EMBL/GenBank/DDBJ whole genome shotgun (WGS) entry which is preliminary data.</text>
</comment>
<evidence type="ECO:0000259" key="2">
    <source>
        <dbReference type="Pfam" id="PF19489"/>
    </source>
</evidence>